<dbReference type="GO" id="GO:0005759">
    <property type="term" value="C:mitochondrial matrix"/>
    <property type="evidence" value="ECO:0007669"/>
    <property type="project" value="TreeGrafter"/>
</dbReference>
<accession>A0A061HG83</accession>
<dbReference type="NCBIfam" id="TIGR01236">
    <property type="entry name" value="D1pyr5carbox1"/>
    <property type="match status" value="1"/>
</dbReference>
<gene>
    <name evidence="12" type="ORF">BGT96224_408</name>
    <name evidence="13" type="ORF">BGT96224V2_LOCUS5060</name>
</gene>
<dbReference type="SUPFAM" id="SSF53720">
    <property type="entry name" value="ALDH-like"/>
    <property type="match status" value="1"/>
</dbReference>
<dbReference type="InterPro" id="IPR016162">
    <property type="entry name" value="Ald_DH_N"/>
</dbReference>
<reference evidence="14" key="1">
    <citation type="journal article" date="2013" name="Nat. Genet.">
        <title>The wheat powdery mildew genome shows the unique evolution of an obligate biotroph.</title>
        <authorList>
            <person name="Wicker T."/>
            <person name="Oberhaensli S."/>
            <person name="Parlange F."/>
            <person name="Buchmann J.P."/>
            <person name="Shatalina M."/>
            <person name="Roffler S."/>
            <person name="Ben-David R."/>
            <person name="Dolezel J."/>
            <person name="Simkova H."/>
            <person name="Schulze-Lefert P."/>
            <person name="Spanu P.D."/>
            <person name="Bruggmann R."/>
            <person name="Amselem J."/>
            <person name="Quesneville H."/>
            <person name="Ver Loren van Themaat E."/>
            <person name="Paape T."/>
            <person name="Shimizu K.K."/>
            <person name="Keller B."/>
        </authorList>
    </citation>
    <scope>NUCLEOTIDE SEQUENCE [LARGE SCALE GENOMIC DNA]</scope>
    <source>
        <strain evidence="14">96224</strain>
    </source>
</reference>
<dbReference type="InterPro" id="IPR029510">
    <property type="entry name" value="Ald_DH_CS_GLU"/>
</dbReference>
<dbReference type="OrthoDB" id="5322683at2759"/>
<dbReference type="InterPro" id="IPR016160">
    <property type="entry name" value="Ald_DH_CS_CYS"/>
</dbReference>
<evidence type="ECO:0000256" key="3">
    <source>
        <dbReference type="ARBA" id="ARBA00023002"/>
    </source>
</evidence>
<dbReference type="FunFam" id="3.40.309.10:FF:000005">
    <property type="entry name" value="1-pyrroline-5-carboxylate dehydrogenase 1"/>
    <property type="match status" value="1"/>
</dbReference>
<reference evidence="13" key="3">
    <citation type="submission" date="2018-07" db="EMBL/GenBank/DDBJ databases">
        <authorList>
            <person name="Quirk P.G."/>
            <person name="Krulwich T.A."/>
        </authorList>
    </citation>
    <scope>NUCLEOTIDE SEQUENCE</scope>
    <source>
        <strain evidence="13">96224</strain>
    </source>
</reference>
<dbReference type="EMBL" id="KE375125">
    <property type="protein sequence ID" value="EPQ63377.1"/>
    <property type="molecule type" value="Genomic_DNA"/>
</dbReference>
<organism evidence="13">
    <name type="scientific">Blumeria graminis f. sp. tritici 96224</name>
    <dbReference type="NCBI Taxonomy" id="1268274"/>
    <lineage>
        <taxon>Eukaryota</taxon>
        <taxon>Fungi</taxon>
        <taxon>Dikarya</taxon>
        <taxon>Ascomycota</taxon>
        <taxon>Pezizomycotina</taxon>
        <taxon>Leotiomycetes</taxon>
        <taxon>Erysiphales</taxon>
        <taxon>Erysiphaceae</taxon>
        <taxon>Blumeria</taxon>
    </lineage>
</organism>
<evidence type="ECO:0000256" key="9">
    <source>
        <dbReference type="RuleBase" id="RU366016"/>
    </source>
</evidence>
<dbReference type="GO" id="GO:0010133">
    <property type="term" value="P:L-proline catabolic process to L-glutamate"/>
    <property type="evidence" value="ECO:0007669"/>
    <property type="project" value="UniProtKB-UniRule"/>
</dbReference>
<keyword evidence="5 9" id="KW-0642">Proline metabolism</keyword>
<dbReference type="PROSITE" id="PS00687">
    <property type="entry name" value="ALDEHYDE_DEHYDR_GLU"/>
    <property type="match status" value="1"/>
</dbReference>
<dbReference type="CDD" id="cd07123">
    <property type="entry name" value="ALDH_F4-17_P5CDH"/>
    <property type="match status" value="1"/>
</dbReference>
<dbReference type="InterPro" id="IPR050485">
    <property type="entry name" value="Proline_metab_enzyme"/>
</dbReference>
<protein>
    <recommendedName>
        <fullName evidence="9 10">Multifunctional fusion protein</fullName>
    </recommendedName>
    <domain>
        <recommendedName>
            <fullName evidence="10">Delta-1-pyrroline-5-carboxylate dehydrogenase</fullName>
            <shortName evidence="10">P5C dehydrogenase</shortName>
        </recommendedName>
        <alternativeName>
            <fullName evidence="9">L-glutamate gamma-semialdehyde dehydrogenase</fullName>
        </alternativeName>
    </domain>
    <domain>
        <recommendedName>
            <fullName evidence="9">L-glutamate gamma-semialdehyde dehydrogenase</fullName>
            <ecNumber evidence="9">1.2.1.88</ecNumber>
        </recommendedName>
    </domain>
</protein>
<evidence type="ECO:0000259" key="11">
    <source>
        <dbReference type="Pfam" id="PF00171"/>
    </source>
</evidence>
<evidence type="ECO:0000256" key="4">
    <source>
        <dbReference type="ARBA" id="ARBA00023027"/>
    </source>
</evidence>
<feature type="domain" description="Aldehyde dehydrogenase" evidence="11">
    <location>
        <begin position="92"/>
        <end position="552"/>
    </location>
</feature>
<evidence type="ECO:0000256" key="1">
    <source>
        <dbReference type="ARBA" id="ARBA00004786"/>
    </source>
</evidence>
<evidence type="ECO:0000256" key="7">
    <source>
        <dbReference type="PROSITE-ProRule" id="PRU10007"/>
    </source>
</evidence>
<dbReference type="PANTHER" id="PTHR42862">
    <property type="entry name" value="DELTA-1-PYRROLINE-5-CARBOXYLATE DEHYDROGENASE 1, ISOFORM A-RELATED"/>
    <property type="match status" value="1"/>
</dbReference>
<evidence type="ECO:0000256" key="6">
    <source>
        <dbReference type="ARBA" id="ARBA00048142"/>
    </source>
</evidence>
<dbReference type="GO" id="GO:0003842">
    <property type="term" value="F:L-glutamate gamma-semialdehyde dehydrogenase activity"/>
    <property type="evidence" value="ECO:0007669"/>
    <property type="project" value="UniProtKB-UniRule"/>
</dbReference>
<comment type="pathway">
    <text evidence="1 9">Amino-acid degradation; L-proline degradation into L-glutamate; L-glutamate from L-proline: step 2/2.</text>
</comment>
<comment type="catalytic activity">
    <reaction evidence="6 9">
        <text>L-glutamate 5-semialdehyde + NAD(+) + H2O = L-glutamate + NADH + 2 H(+)</text>
        <dbReference type="Rhea" id="RHEA:30235"/>
        <dbReference type="ChEBI" id="CHEBI:15377"/>
        <dbReference type="ChEBI" id="CHEBI:15378"/>
        <dbReference type="ChEBI" id="CHEBI:29985"/>
        <dbReference type="ChEBI" id="CHEBI:57540"/>
        <dbReference type="ChEBI" id="CHEBI:57945"/>
        <dbReference type="ChEBI" id="CHEBI:58066"/>
        <dbReference type="EC" id="1.2.1.88"/>
    </reaction>
</comment>
<dbReference type="Proteomes" id="UP000053110">
    <property type="component" value="Unassembled WGS sequence"/>
</dbReference>
<dbReference type="InterPro" id="IPR005931">
    <property type="entry name" value="P5CDH/ALDH4A1"/>
</dbReference>
<dbReference type="PROSITE" id="PS00070">
    <property type="entry name" value="ALDEHYDE_DEHYDR_CYS"/>
    <property type="match status" value="1"/>
</dbReference>
<dbReference type="UniPathway" id="UPA00261">
    <property type="reaction ID" value="UER00374"/>
</dbReference>
<sequence>MLSRISSFQSCTSKGMIRVHSQSWARFYNATNASFKIPKALNEPNHTYAKNSSQRKNLVSALEHLQKRTPIEVPIMVNGLKIKTSRISYQPNPSNHASSVASYSNASPSHVTDAIYAALSAKSEWESFSFAERAAIFLKAADLVSGKYRYEIMAATMLGQGKNAWQAEIDAAAELADFLRFNVQYAEELYSQQPCHHSPGVWNRMEYRPLEGFVYAVSPFNFTAIAGNLVCAPALMGNVVVWKPSDSAIASSWLLYNILLEAGLPKNVIQFIPGPPEETTEVALAHRSLAALHFTGSTAVFRKLYEAVAIGVARSRYLGYPRIVAETGGKNFHLIHPSADIENAAIQTVRGAFEYQGQKCSATSRVYVPRSIWPQFKERLMAETSFLAVGPPTDFRNFIGPVIHARSFEKLSNTIDAAKDDDELELLCGGKYDKSQGYFIHPTIYVTKNPKHPMLSIEHFGPVLTIYVYGDKLSPSEDFQSTCVLIDGTSDYGLTGSIFATDRKAIRYAENALRNSAGNFYINCKSTGAVVGQQAFGGARASGTNDKAGSMNLLARFVSPRSIKEEFNPCTSVQYPSNEV</sequence>
<evidence type="ECO:0000256" key="10">
    <source>
        <dbReference type="RuleBase" id="RU366030"/>
    </source>
</evidence>
<evidence type="ECO:0000313" key="12">
    <source>
        <dbReference type="EMBL" id="EPQ63377.1"/>
    </source>
</evidence>
<dbReference type="FunFam" id="3.40.605.10:FF:000006">
    <property type="entry name" value="1-pyrroline-5-carboxylate dehydrogenase"/>
    <property type="match status" value="1"/>
</dbReference>
<reference evidence="12" key="2">
    <citation type="submission" date="2013-01" db="EMBL/GenBank/DDBJ databases">
        <title>The wheat powdery mildew genome reveals unique evolution of an obligate biotroph.</title>
        <authorList>
            <person name="Oberhaensli S."/>
            <person name="Wicker T."/>
            <person name="Keller B."/>
        </authorList>
    </citation>
    <scope>NUCLEOTIDE SEQUENCE</scope>
    <source>
        <strain evidence="12">96224</strain>
    </source>
</reference>
<dbReference type="Gene3D" id="3.40.309.10">
    <property type="entry name" value="Aldehyde Dehydrogenase, Chain A, domain 2"/>
    <property type="match status" value="1"/>
</dbReference>
<dbReference type="InterPro" id="IPR015590">
    <property type="entry name" value="Aldehyde_DH_dom"/>
</dbReference>
<dbReference type="EC" id="1.2.1.88" evidence="9"/>
<feature type="active site" evidence="7">
    <location>
        <position position="326"/>
    </location>
</feature>
<evidence type="ECO:0000256" key="5">
    <source>
        <dbReference type="ARBA" id="ARBA00023062"/>
    </source>
</evidence>
<dbReference type="InterPro" id="IPR016161">
    <property type="entry name" value="Ald_DH/histidinol_DH"/>
</dbReference>
<evidence type="ECO:0000256" key="8">
    <source>
        <dbReference type="RuleBase" id="RU003345"/>
    </source>
</evidence>
<dbReference type="HOGENOM" id="CLU_005391_4_1_1"/>
<evidence type="ECO:0000256" key="2">
    <source>
        <dbReference type="ARBA" id="ARBA00009986"/>
    </source>
</evidence>
<dbReference type="EMBL" id="UIGY01000153">
    <property type="protein sequence ID" value="SUZ11903.1"/>
    <property type="molecule type" value="Genomic_DNA"/>
</dbReference>
<name>A0A061HG83_BLUGR</name>
<dbReference type="Gene3D" id="3.40.605.10">
    <property type="entry name" value="Aldehyde Dehydrogenase, Chain A, domain 1"/>
    <property type="match status" value="1"/>
</dbReference>
<dbReference type="PANTHER" id="PTHR42862:SF1">
    <property type="entry name" value="DELTA-1-PYRROLINE-5-CARBOXYLATE DEHYDROGENASE 2, ISOFORM A-RELATED"/>
    <property type="match status" value="1"/>
</dbReference>
<comment type="similarity">
    <text evidence="2 8">Belongs to the aldehyde dehydrogenase family.</text>
</comment>
<keyword evidence="4 9" id="KW-0520">NAD</keyword>
<keyword evidence="3 8" id="KW-0560">Oxidoreductase</keyword>
<proteinExistence type="inferred from homology"/>
<dbReference type="Pfam" id="PF00171">
    <property type="entry name" value="Aldedh"/>
    <property type="match status" value="1"/>
</dbReference>
<evidence type="ECO:0000313" key="14">
    <source>
        <dbReference type="Proteomes" id="UP000053110"/>
    </source>
</evidence>
<dbReference type="InterPro" id="IPR016163">
    <property type="entry name" value="Ald_DH_C"/>
</dbReference>
<dbReference type="AlphaFoldDB" id="A0A061HG83"/>
<evidence type="ECO:0000313" key="13">
    <source>
        <dbReference type="EMBL" id="SUZ11903.1"/>
    </source>
</evidence>